<evidence type="ECO:0000256" key="1">
    <source>
        <dbReference type="ARBA" id="ARBA00006987"/>
    </source>
</evidence>
<dbReference type="PANTHER" id="PTHR42928:SF5">
    <property type="entry name" value="BLR1237 PROTEIN"/>
    <property type="match status" value="1"/>
</dbReference>
<dbReference type="EMBL" id="STFG01000032">
    <property type="protein sequence ID" value="THT96289.1"/>
    <property type="molecule type" value="Genomic_DNA"/>
</dbReference>
<dbReference type="Gene3D" id="3.40.190.150">
    <property type="entry name" value="Bordetella uptake gene, domain 1"/>
    <property type="match status" value="1"/>
</dbReference>
<evidence type="ECO:0000313" key="2">
    <source>
        <dbReference type="EMBL" id="THT96289.1"/>
    </source>
</evidence>
<sequence length="337" mass="35992">MEHHGVEQPTPTGISRRAIAKLGVASALSMALAPVMAKDDYPNRPIRLIVPFPPGGATDRVARLIGQTMGEEMGQPFVVENKAGAGATIGAESTARAKPDGYTIMYTTAGVHVINPAIYPKLSYDPLTSWTMLGTLVTAPLALAVRADAPFQTVQELLDYAKKNPGKLTYASAGNGSSLHQSGEMFKHATGVDILHVPYRGAGPAVTDLRAGMVDMIFSYVDSLLPSIKDGSLRVLVIGTPKRLAILPDLPTVAEITHQADYDADTWTGLVAPANLPPALQARLQSAAMHALEKHKKFLLENGYVILGETGAQMHQRIERELTTVTPLLSQLMATSK</sequence>
<dbReference type="RefSeq" id="WP_136574863.1">
    <property type="nucleotide sequence ID" value="NZ_STFG01000032.1"/>
</dbReference>
<dbReference type="PIRSF" id="PIRSF017082">
    <property type="entry name" value="YflP"/>
    <property type="match status" value="1"/>
</dbReference>
<name>A0A4S8ENH3_9BURK</name>
<dbReference type="PANTHER" id="PTHR42928">
    <property type="entry name" value="TRICARBOXYLATE-BINDING PROTEIN"/>
    <property type="match status" value="1"/>
</dbReference>
<dbReference type="CDD" id="cd07012">
    <property type="entry name" value="PBP2_Bug_TTT"/>
    <property type="match status" value="1"/>
</dbReference>
<protein>
    <submittedName>
        <fullName evidence="2">Tripartite tricarboxylate transporter substrate binding protein</fullName>
    </submittedName>
</protein>
<dbReference type="Pfam" id="PF03401">
    <property type="entry name" value="TctC"/>
    <property type="match status" value="1"/>
</dbReference>
<gene>
    <name evidence="2" type="ORF">E9531_16445</name>
</gene>
<organism evidence="2 3">
    <name type="scientific">Lampropedia puyangensis</name>
    <dbReference type="NCBI Taxonomy" id="1330072"/>
    <lineage>
        <taxon>Bacteria</taxon>
        <taxon>Pseudomonadati</taxon>
        <taxon>Pseudomonadota</taxon>
        <taxon>Betaproteobacteria</taxon>
        <taxon>Burkholderiales</taxon>
        <taxon>Comamonadaceae</taxon>
        <taxon>Lampropedia</taxon>
    </lineage>
</organism>
<reference evidence="2 3" key="1">
    <citation type="journal article" date="2015" name="Antonie Van Leeuwenhoek">
        <title>Lampropedia puyangensis sp. nov., isolated from symptomatic bark of Populus ? euramericana canker and emended description of Lampropedia hyalina (Ehrenberg 1832) Lee et al. 2004.</title>
        <authorList>
            <person name="Li Y."/>
            <person name="Wang T."/>
            <person name="Piao C.G."/>
            <person name="Wang L.F."/>
            <person name="Tian G.Z."/>
            <person name="Zhu T.H."/>
            <person name="Guo M.W."/>
        </authorList>
    </citation>
    <scope>NUCLEOTIDE SEQUENCE [LARGE SCALE GENOMIC DNA]</scope>
    <source>
        <strain evidence="2 3">2-bin</strain>
    </source>
</reference>
<accession>A0A4S8ENH3</accession>
<evidence type="ECO:0000313" key="3">
    <source>
        <dbReference type="Proteomes" id="UP000308917"/>
    </source>
</evidence>
<dbReference type="Proteomes" id="UP000308917">
    <property type="component" value="Unassembled WGS sequence"/>
</dbReference>
<comment type="caution">
    <text evidence="2">The sequence shown here is derived from an EMBL/GenBank/DDBJ whole genome shotgun (WGS) entry which is preliminary data.</text>
</comment>
<proteinExistence type="inferred from homology"/>
<comment type="similarity">
    <text evidence="1">Belongs to the UPF0065 (bug) family.</text>
</comment>
<keyword evidence="3" id="KW-1185">Reference proteome</keyword>
<dbReference type="AlphaFoldDB" id="A0A4S8ENH3"/>
<dbReference type="InterPro" id="IPR005064">
    <property type="entry name" value="BUG"/>
</dbReference>
<dbReference type="Gene3D" id="3.40.190.10">
    <property type="entry name" value="Periplasmic binding protein-like II"/>
    <property type="match status" value="1"/>
</dbReference>
<dbReference type="OrthoDB" id="8678477at2"/>
<dbReference type="InterPro" id="IPR042100">
    <property type="entry name" value="Bug_dom1"/>
</dbReference>
<dbReference type="SUPFAM" id="SSF53850">
    <property type="entry name" value="Periplasmic binding protein-like II"/>
    <property type="match status" value="1"/>
</dbReference>